<accession>A0A089Q4G5</accession>
<gene>
    <name evidence="2" type="ORF">MOC_1654</name>
</gene>
<reference evidence="2 3" key="1">
    <citation type="journal article" date="2014" name="PLoS ONE">
        <title>Genome Information of Methylobacterium oryzae, a Plant-Probiotic Methylotroph in the Phyllosphere.</title>
        <authorList>
            <person name="Kwak M.J."/>
            <person name="Jeong H."/>
            <person name="Madhaiyan M."/>
            <person name="Lee Y."/>
            <person name="Sa T.M."/>
            <person name="Oh T.K."/>
            <person name="Kim J.F."/>
        </authorList>
    </citation>
    <scope>NUCLEOTIDE SEQUENCE [LARGE SCALE GENOMIC DNA]</scope>
    <source>
        <strain evidence="2 3">CBMB20</strain>
    </source>
</reference>
<proteinExistence type="predicted"/>
<evidence type="ECO:0000313" key="2">
    <source>
        <dbReference type="EMBL" id="AIQ89409.1"/>
    </source>
</evidence>
<sequence>MALLMMTRADDPTPGEIMRWIRHLHGEGLVVAPTTKKPGRRALGVTAMTPAERQRRHRARKQGRVGIQPPTASVFPSE</sequence>
<dbReference type="KEGG" id="mor:MOC_1654"/>
<dbReference type="Proteomes" id="UP000029492">
    <property type="component" value="Chromosome"/>
</dbReference>
<feature type="compositionally biased region" description="Basic residues" evidence="1">
    <location>
        <begin position="54"/>
        <end position="63"/>
    </location>
</feature>
<feature type="region of interest" description="Disordered" evidence="1">
    <location>
        <begin position="49"/>
        <end position="78"/>
    </location>
</feature>
<name>A0A089Q4G5_9HYPH</name>
<evidence type="ECO:0000256" key="1">
    <source>
        <dbReference type="SAM" id="MobiDB-lite"/>
    </source>
</evidence>
<keyword evidence="3" id="KW-1185">Reference proteome</keyword>
<dbReference type="EMBL" id="CP003811">
    <property type="protein sequence ID" value="AIQ89409.1"/>
    <property type="molecule type" value="Genomic_DNA"/>
</dbReference>
<organism evidence="2 3">
    <name type="scientific">Methylobacterium oryzae CBMB20</name>
    <dbReference type="NCBI Taxonomy" id="693986"/>
    <lineage>
        <taxon>Bacteria</taxon>
        <taxon>Pseudomonadati</taxon>
        <taxon>Pseudomonadota</taxon>
        <taxon>Alphaproteobacteria</taxon>
        <taxon>Hyphomicrobiales</taxon>
        <taxon>Methylobacteriaceae</taxon>
        <taxon>Methylobacterium</taxon>
    </lineage>
</organism>
<protein>
    <submittedName>
        <fullName evidence="2">Protein of unassigned function</fullName>
    </submittedName>
</protein>
<dbReference type="AlphaFoldDB" id="A0A089Q4G5"/>
<evidence type="ECO:0000313" key="3">
    <source>
        <dbReference type="Proteomes" id="UP000029492"/>
    </source>
</evidence>
<dbReference type="HOGENOM" id="CLU_2617963_0_0_5"/>